<evidence type="ECO:0000256" key="1">
    <source>
        <dbReference type="ARBA" id="ARBA00006974"/>
    </source>
</evidence>
<accession>A0AAV6JF96</accession>
<dbReference type="PANTHER" id="PTHR31374">
    <property type="entry name" value="AUXIN-INDUCED PROTEIN-LIKE-RELATED"/>
    <property type="match status" value="1"/>
</dbReference>
<evidence type="ECO:0000313" key="3">
    <source>
        <dbReference type="Proteomes" id="UP000823749"/>
    </source>
</evidence>
<protein>
    <submittedName>
        <fullName evidence="2">Uncharacterized protein</fullName>
    </submittedName>
</protein>
<sequence>MKKARGFRLGRKLVKILKFAVNRKTTKQYQRLTPPSSTTNTISRLCNWARGLCLPKSKSGYVRVGHDPIEAAKPVGVPKGHLAVYVGEKEEDAHRYLVPVIYFNHPLFGDLLKEVEGKYGYDHPGRIQIPCRVSEFENVRTRIAGGGGDDRGRYQNHHDKTAPMCRFSQLTASAIPLLHFE</sequence>
<comment type="caution">
    <text evidence="2">The sequence shown here is derived from an EMBL/GenBank/DDBJ whole genome shotgun (WGS) entry which is preliminary data.</text>
</comment>
<dbReference type="InterPro" id="IPR003676">
    <property type="entry name" value="SAUR_fam"/>
</dbReference>
<evidence type="ECO:0000313" key="2">
    <source>
        <dbReference type="EMBL" id="KAG5539801.1"/>
    </source>
</evidence>
<dbReference type="Proteomes" id="UP000823749">
    <property type="component" value="Chromosome 7"/>
</dbReference>
<proteinExistence type="inferred from homology"/>
<name>A0AAV6JF96_9ERIC</name>
<organism evidence="2 3">
    <name type="scientific">Rhododendron griersonianum</name>
    <dbReference type="NCBI Taxonomy" id="479676"/>
    <lineage>
        <taxon>Eukaryota</taxon>
        <taxon>Viridiplantae</taxon>
        <taxon>Streptophyta</taxon>
        <taxon>Embryophyta</taxon>
        <taxon>Tracheophyta</taxon>
        <taxon>Spermatophyta</taxon>
        <taxon>Magnoliopsida</taxon>
        <taxon>eudicotyledons</taxon>
        <taxon>Gunneridae</taxon>
        <taxon>Pentapetalae</taxon>
        <taxon>asterids</taxon>
        <taxon>Ericales</taxon>
        <taxon>Ericaceae</taxon>
        <taxon>Ericoideae</taxon>
        <taxon>Rhodoreae</taxon>
        <taxon>Rhododendron</taxon>
    </lineage>
</organism>
<dbReference type="AlphaFoldDB" id="A0AAV6JF96"/>
<reference evidence="2" key="1">
    <citation type="submission" date="2020-08" db="EMBL/GenBank/DDBJ databases">
        <title>Plant Genome Project.</title>
        <authorList>
            <person name="Zhang R.-G."/>
        </authorList>
    </citation>
    <scope>NUCLEOTIDE SEQUENCE</scope>
    <source>
        <strain evidence="2">WSP0</strain>
        <tissue evidence="2">Leaf</tissue>
    </source>
</reference>
<keyword evidence="3" id="KW-1185">Reference proteome</keyword>
<dbReference type="Pfam" id="PF02519">
    <property type="entry name" value="Auxin_inducible"/>
    <property type="match status" value="1"/>
</dbReference>
<gene>
    <name evidence="2" type="ORF">RHGRI_020125</name>
</gene>
<dbReference type="EMBL" id="JACTNZ010000007">
    <property type="protein sequence ID" value="KAG5539801.1"/>
    <property type="molecule type" value="Genomic_DNA"/>
</dbReference>
<dbReference type="GO" id="GO:0009733">
    <property type="term" value="P:response to auxin"/>
    <property type="evidence" value="ECO:0007669"/>
    <property type="project" value="InterPro"/>
</dbReference>
<dbReference type="PANTHER" id="PTHR31374:SF359">
    <property type="match status" value="1"/>
</dbReference>
<comment type="similarity">
    <text evidence="1">Belongs to the ARG7 family.</text>
</comment>